<sequence>MIDEEIAAANTVDLRMQKGLNGGVGNEGTPKTTGAYNPNLSMDIGNGLGKLNGKSINVSEKGLNLVKKHISQFGDIPENQAMINRIESALKNGQPITGADASFYMHEVAEATMMQKGIPYEVAHEAVLQKYNVSPYSVYHPEVIQQFSEWFNQGFKDFWGLK</sequence>
<proteinExistence type="predicted"/>
<comment type="caution">
    <text evidence="1">The sequence shown here is derived from an EMBL/GenBank/DDBJ whole genome shotgun (WGS) entry which is preliminary data.</text>
</comment>
<dbReference type="AlphaFoldDB" id="W4VC11"/>
<accession>W4VC11</accession>
<dbReference type="RefSeq" id="WP_243467832.1">
    <property type="nucleotide sequence ID" value="NZ_BAVR01000089.1"/>
</dbReference>
<evidence type="ECO:0000313" key="1">
    <source>
        <dbReference type="EMBL" id="GAE90742.1"/>
    </source>
</evidence>
<gene>
    <name evidence="1" type="ORF">JCM21531_4379</name>
</gene>
<protein>
    <submittedName>
        <fullName evidence="1">Uncharacterized protein</fullName>
    </submittedName>
</protein>
<name>W4VC11_9FIRM</name>
<dbReference type="Proteomes" id="UP000019109">
    <property type="component" value="Unassembled WGS sequence"/>
</dbReference>
<reference evidence="1" key="1">
    <citation type="journal article" date="2014" name="Genome Announc.">
        <title>Draft Genome Sequence of Clostridium straminisolvens Strain JCM 21531T, Isolated from a Cellulose-Degrading Bacterial Community.</title>
        <authorList>
            <person name="Yuki M."/>
            <person name="Oshima K."/>
            <person name="Suda W."/>
            <person name="Sakamoto M."/>
            <person name="Kitamura K."/>
            <person name="Iida T."/>
            <person name="Hattori M."/>
            <person name="Ohkuma M."/>
        </authorList>
    </citation>
    <scope>NUCLEOTIDE SEQUENCE [LARGE SCALE GENOMIC DNA]</scope>
    <source>
        <strain evidence="1">JCM 21531</strain>
    </source>
</reference>
<evidence type="ECO:0000313" key="2">
    <source>
        <dbReference type="Proteomes" id="UP000019109"/>
    </source>
</evidence>
<dbReference type="EMBL" id="BAVR01000089">
    <property type="protein sequence ID" value="GAE90742.1"/>
    <property type="molecule type" value="Genomic_DNA"/>
</dbReference>
<dbReference type="STRING" id="1294263.JCM21531_4379"/>
<organism evidence="1 2">
    <name type="scientific">Acetivibrio straminisolvens JCM 21531</name>
    <dbReference type="NCBI Taxonomy" id="1294263"/>
    <lineage>
        <taxon>Bacteria</taxon>
        <taxon>Bacillati</taxon>
        <taxon>Bacillota</taxon>
        <taxon>Clostridia</taxon>
        <taxon>Eubacteriales</taxon>
        <taxon>Oscillospiraceae</taxon>
        <taxon>Acetivibrio</taxon>
    </lineage>
</organism>
<keyword evidence="2" id="KW-1185">Reference proteome</keyword>